<dbReference type="EMBL" id="FYEW01000001">
    <property type="protein sequence ID" value="SNC62092.1"/>
    <property type="molecule type" value="Genomic_DNA"/>
</dbReference>
<name>A0A212T7T5_9BACT</name>
<keyword evidence="1" id="KW-0732">Signal</keyword>
<protein>
    <submittedName>
        <fullName evidence="2">Uncharacterized protein</fullName>
    </submittedName>
</protein>
<dbReference type="AlphaFoldDB" id="A0A212T7T5"/>
<organism evidence="2 3">
    <name type="scientific">Hymenobacter gelipurpurascens</name>
    <dbReference type="NCBI Taxonomy" id="89968"/>
    <lineage>
        <taxon>Bacteria</taxon>
        <taxon>Pseudomonadati</taxon>
        <taxon>Bacteroidota</taxon>
        <taxon>Cytophagia</taxon>
        <taxon>Cytophagales</taxon>
        <taxon>Hymenobacteraceae</taxon>
        <taxon>Hymenobacter</taxon>
    </lineage>
</organism>
<gene>
    <name evidence="2" type="ORF">SAMN06265337_0602</name>
</gene>
<evidence type="ECO:0000256" key="1">
    <source>
        <dbReference type="SAM" id="SignalP"/>
    </source>
</evidence>
<feature type="signal peptide" evidence="1">
    <location>
        <begin position="1"/>
        <end position="21"/>
    </location>
</feature>
<proteinExistence type="predicted"/>
<keyword evidence="3" id="KW-1185">Reference proteome</keyword>
<dbReference type="OrthoDB" id="883841at2"/>
<feature type="chain" id="PRO_5012578095" evidence="1">
    <location>
        <begin position="22"/>
        <end position="158"/>
    </location>
</feature>
<evidence type="ECO:0000313" key="2">
    <source>
        <dbReference type="EMBL" id="SNC62092.1"/>
    </source>
</evidence>
<sequence>MKRLLLQQVLLASFLVAPLLAVGQAATPVNTVNFCGVDLSAPNTCTSESKYQVNCQGYRLTWMYLDYKMMQDFPEQFVRQIEKKHKHTERQPLECFIMDQPAKGFRVSYPTESGMAYELIAYGIAKGQPVMLQLTMETDPDKTAQLPELPRQILRLPK</sequence>
<evidence type="ECO:0000313" key="3">
    <source>
        <dbReference type="Proteomes" id="UP000198131"/>
    </source>
</evidence>
<accession>A0A212T7T5</accession>
<dbReference type="Proteomes" id="UP000198131">
    <property type="component" value="Unassembled WGS sequence"/>
</dbReference>
<dbReference type="RefSeq" id="WP_141106410.1">
    <property type="nucleotide sequence ID" value="NZ_FYEW01000001.1"/>
</dbReference>
<reference evidence="3" key="1">
    <citation type="submission" date="2017-06" db="EMBL/GenBank/DDBJ databases">
        <authorList>
            <person name="Varghese N."/>
            <person name="Submissions S."/>
        </authorList>
    </citation>
    <scope>NUCLEOTIDE SEQUENCE [LARGE SCALE GENOMIC DNA]</scope>
    <source>
        <strain evidence="3">DSM 11116</strain>
    </source>
</reference>